<keyword evidence="3" id="KW-1185">Reference proteome</keyword>
<dbReference type="EMBL" id="CP022163">
    <property type="protein sequence ID" value="ATB29420.1"/>
    <property type="molecule type" value="Genomic_DNA"/>
</dbReference>
<dbReference type="Proteomes" id="UP000217289">
    <property type="component" value="Chromosome"/>
</dbReference>
<evidence type="ECO:0000256" key="1">
    <source>
        <dbReference type="SAM" id="SignalP"/>
    </source>
</evidence>
<dbReference type="InterPro" id="IPR052022">
    <property type="entry name" value="26kDa_periplasmic_antigen"/>
</dbReference>
<dbReference type="Gene3D" id="3.30.70.2970">
    <property type="entry name" value="Protein of unknown function (DUF541), domain 2"/>
    <property type="match status" value="1"/>
</dbReference>
<accession>A0A250IDX7</accession>
<feature type="chain" id="PRO_5012264635" description="DUF541 domain-containing protein" evidence="1">
    <location>
        <begin position="24"/>
        <end position="252"/>
    </location>
</feature>
<dbReference type="OrthoDB" id="9813144at2"/>
<dbReference type="PANTHER" id="PTHR34387">
    <property type="entry name" value="SLR1258 PROTEIN"/>
    <property type="match status" value="1"/>
</dbReference>
<sequence length="252" mass="26579">MSSSRRAALLSALLLALPLPALAQPRPPPAATQAATTQERTIRVEGKGEAKAAPDEAFLELAVETQAATAQAASEANAKKMEKVLTALVQAGLVRKDLETSNFAVFPDFEPPPRPDVAPKQRGYRVTNTVRAHVRDLGRVGSFLDVALKAGANRVDSVRFGLSKPDAVRDAALRDAVERARQSGQVLATALGVKLGTILDASTISEPVRVFPMARLAMAESADASATTPIQPQEQTVEATVTLIFAIEPGGK</sequence>
<dbReference type="Gene3D" id="3.30.110.170">
    <property type="entry name" value="Protein of unknown function (DUF541), domain 1"/>
    <property type="match status" value="1"/>
</dbReference>
<keyword evidence="1" id="KW-0732">Signal</keyword>
<gene>
    <name evidence="2" type="ORF">MEBOL_002869</name>
</gene>
<dbReference type="InterPro" id="IPR007497">
    <property type="entry name" value="SIMPL/DUF541"/>
</dbReference>
<evidence type="ECO:0000313" key="3">
    <source>
        <dbReference type="Proteomes" id="UP000217289"/>
    </source>
</evidence>
<protein>
    <recommendedName>
        <fullName evidence="4">DUF541 domain-containing protein</fullName>
    </recommendedName>
</protein>
<dbReference type="KEGG" id="mbd:MEBOL_002869"/>
<name>A0A250IDX7_9BACT</name>
<evidence type="ECO:0000313" key="2">
    <source>
        <dbReference type="EMBL" id="ATB29420.1"/>
    </source>
</evidence>
<dbReference type="GO" id="GO:0006974">
    <property type="term" value="P:DNA damage response"/>
    <property type="evidence" value="ECO:0007669"/>
    <property type="project" value="TreeGrafter"/>
</dbReference>
<proteinExistence type="predicted"/>
<reference evidence="2 3" key="1">
    <citation type="submission" date="2017-06" db="EMBL/GenBank/DDBJ databases">
        <authorList>
            <person name="Kim H.J."/>
            <person name="Triplett B.A."/>
        </authorList>
    </citation>
    <scope>NUCLEOTIDE SEQUENCE [LARGE SCALE GENOMIC DNA]</scope>
    <source>
        <strain evidence="2 3">DSM 14713</strain>
    </source>
</reference>
<evidence type="ECO:0008006" key="4">
    <source>
        <dbReference type="Google" id="ProtNLM"/>
    </source>
</evidence>
<dbReference type="AlphaFoldDB" id="A0A250IDX7"/>
<dbReference type="PANTHER" id="PTHR34387:SF1">
    <property type="entry name" value="PERIPLASMIC IMMUNOGENIC PROTEIN"/>
    <property type="match status" value="1"/>
</dbReference>
<dbReference type="RefSeq" id="WP_095977984.1">
    <property type="nucleotide sequence ID" value="NZ_CP022163.1"/>
</dbReference>
<organism evidence="2 3">
    <name type="scientific">Melittangium boletus DSM 14713</name>
    <dbReference type="NCBI Taxonomy" id="1294270"/>
    <lineage>
        <taxon>Bacteria</taxon>
        <taxon>Pseudomonadati</taxon>
        <taxon>Myxococcota</taxon>
        <taxon>Myxococcia</taxon>
        <taxon>Myxococcales</taxon>
        <taxon>Cystobacterineae</taxon>
        <taxon>Archangiaceae</taxon>
        <taxon>Melittangium</taxon>
    </lineage>
</organism>
<feature type="signal peptide" evidence="1">
    <location>
        <begin position="1"/>
        <end position="23"/>
    </location>
</feature>
<dbReference type="Pfam" id="PF04402">
    <property type="entry name" value="SIMPL"/>
    <property type="match status" value="1"/>
</dbReference>